<organism evidence="3 4">
    <name type="scientific">Seiridium unicorne</name>
    <dbReference type="NCBI Taxonomy" id="138068"/>
    <lineage>
        <taxon>Eukaryota</taxon>
        <taxon>Fungi</taxon>
        <taxon>Dikarya</taxon>
        <taxon>Ascomycota</taxon>
        <taxon>Pezizomycotina</taxon>
        <taxon>Sordariomycetes</taxon>
        <taxon>Xylariomycetidae</taxon>
        <taxon>Amphisphaeriales</taxon>
        <taxon>Sporocadaceae</taxon>
        <taxon>Seiridium</taxon>
    </lineage>
</organism>
<evidence type="ECO:0000313" key="3">
    <source>
        <dbReference type="EMBL" id="KAK9417523.1"/>
    </source>
</evidence>
<evidence type="ECO:0000256" key="2">
    <source>
        <dbReference type="SAM" id="MobiDB-lite"/>
    </source>
</evidence>
<gene>
    <name evidence="3" type="ORF">SUNI508_08674</name>
</gene>
<feature type="region of interest" description="Disordered" evidence="2">
    <location>
        <begin position="173"/>
        <end position="195"/>
    </location>
</feature>
<evidence type="ECO:0000313" key="4">
    <source>
        <dbReference type="Proteomes" id="UP001408356"/>
    </source>
</evidence>
<reference evidence="3 4" key="1">
    <citation type="journal article" date="2024" name="J. Plant Pathol.">
        <title>Sequence and assembly of the genome of Seiridium unicorne, isolate CBS 538.82, causal agent of cypress canker disease.</title>
        <authorList>
            <person name="Scali E."/>
            <person name="Rocca G.D."/>
            <person name="Danti R."/>
            <person name="Garbelotto M."/>
            <person name="Barberini S."/>
            <person name="Baroncelli R."/>
            <person name="Emiliani G."/>
        </authorList>
    </citation>
    <scope>NUCLEOTIDE SEQUENCE [LARGE SCALE GENOMIC DNA]</scope>
    <source>
        <strain evidence="3 4">BM-138-508</strain>
    </source>
</reference>
<keyword evidence="4" id="KW-1185">Reference proteome</keyword>
<feature type="region of interest" description="Disordered" evidence="2">
    <location>
        <begin position="1"/>
        <end position="81"/>
    </location>
</feature>
<feature type="coiled-coil region" evidence="1">
    <location>
        <begin position="242"/>
        <end position="276"/>
    </location>
</feature>
<sequence>MSESSAEEIEPQTPPRYPNRPQHHGDDTYELSPPPASPSLSFNSLGRSPFSPLGRQSSAQHAPTSHSPESNHNFDSQPDVTEDSKDVLIQRLNDLVAKLSAEDGVQGASMDSMHIKMDELEKVLDQGPGGRPRRHKRNQSSLSTAGDNHGIEVGVSRPTWLKSHRSEIALLSPGSQAAATQHEVQESPTDQHQAAAGTNTDHLNLVLAEAQKLQSALEIVATNLKARQEEQEHIHDLLITRAERAAQRIIYLEGRVGELENERNEGEMEVLNLQIQLKAIEVQCLSYVPKDADPDLLESIKTWKDEWSALKRKKALSRGDNVDRGSPKPRSSRRQVLRSTTAE</sequence>
<feature type="compositionally biased region" description="Polar residues" evidence="2">
    <location>
        <begin position="186"/>
        <end position="195"/>
    </location>
</feature>
<accession>A0ABR2USS4</accession>
<feature type="region of interest" description="Disordered" evidence="2">
    <location>
        <begin position="313"/>
        <end position="343"/>
    </location>
</feature>
<keyword evidence="1" id="KW-0175">Coiled coil</keyword>
<comment type="caution">
    <text evidence="3">The sequence shown here is derived from an EMBL/GenBank/DDBJ whole genome shotgun (WGS) entry which is preliminary data.</text>
</comment>
<feature type="region of interest" description="Disordered" evidence="2">
    <location>
        <begin position="124"/>
        <end position="153"/>
    </location>
</feature>
<feature type="compositionally biased region" description="Polar residues" evidence="2">
    <location>
        <begin position="54"/>
        <end position="79"/>
    </location>
</feature>
<name>A0ABR2USS4_9PEZI</name>
<feature type="compositionally biased region" description="Acidic residues" evidence="2">
    <location>
        <begin position="1"/>
        <end position="10"/>
    </location>
</feature>
<dbReference type="Proteomes" id="UP001408356">
    <property type="component" value="Unassembled WGS sequence"/>
</dbReference>
<evidence type="ECO:0000256" key="1">
    <source>
        <dbReference type="SAM" id="Coils"/>
    </source>
</evidence>
<proteinExistence type="predicted"/>
<dbReference type="EMBL" id="JARVKF010000397">
    <property type="protein sequence ID" value="KAK9417523.1"/>
    <property type="molecule type" value="Genomic_DNA"/>
</dbReference>
<protein>
    <submittedName>
        <fullName evidence="3">GDP/GTP exchange factor Sec2 N-terminal domain-containing protein</fullName>
    </submittedName>
</protein>